<dbReference type="AlphaFoldDB" id="A0A1I3LND9"/>
<reference evidence="3 4" key="1">
    <citation type="submission" date="2016-10" db="EMBL/GenBank/DDBJ databases">
        <authorList>
            <person name="de Groot N.N."/>
        </authorList>
    </citation>
    <scope>NUCLEOTIDE SEQUENCE [LARGE SCALE GENOMIC DNA]</scope>
    <source>
        <strain evidence="3 4">RK1</strain>
    </source>
</reference>
<proteinExistence type="predicted"/>
<feature type="domain" description="LiaF transmembrane" evidence="2">
    <location>
        <begin position="8"/>
        <end position="85"/>
    </location>
</feature>
<evidence type="ECO:0000313" key="3">
    <source>
        <dbReference type="EMBL" id="SFI86217.1"/>
    </source>
</evidence>
<name>A0A1I3LND9_9SPHI</name>
<feature type="transmembrane region" description="Helical" evidence="1">
    <location>
        <begin position="6"/>
        <end position="22"/>
    </location>
</feature>
<keyword evidence="4" id="KW-1185">Reference proteome</keyword>
<evidence type="ECO:0000313" key="4">
    <source>
        <dbReference type="Proteomes" id="UP000198670"/>
    </source>
</evidence>
<feature type="transmembrane region" description="Helical" evidence="1">
    <location>
        <begin position="29"/>
        <end position="50"/>
    </location>
</feature>
<sequence length="317" mass="34981">MNKEKLSWGLILLFVGGVLLLNNLDIINFYWRSVFSMWPVILIVVGVNLLVPRRGIGNAVSIVVTIAALAFLAYRGMFPPRSDWWVFDNKSWHNESRPSATDGKRLEKSDQTFTHDYDATVTTAHLTIKGGAVEYEIEGLTDKLFSAEATSTIGTHYLETTTNGSNANLTFRMTDQKKGNWNVNGDENWAKISLNVNPIWHINLDMGAGSAEFDLTTYKVASLHFKGGAASFEAKMGMPLEETVITAESGVASVEIEIPKAAACRIVINSGLSSRDFPGFTKQNDGSYITEGFDRASNRFTVNLKGGLSSFTVKRYD</sequence>
<dbReference type="Pfam" id="PF22570">
    <property type="entry name" value="LiaF-TM"/>
    <property type="match status" value="1"/>
</dbReference>
<keyword evidence="1" id="KW-0812">Transmembrane</keyword>
<keyword evidence="1" id="KW-1133">Transmembrane helix</keyword>
<evidence type="ECO:0000259" key="2">
    <source>
        <dbReference type="Pfam" id="PF22570"/>
    </source>
</evidence>
<keyword evidence="1" id="KW-0472">Membrane</keyword>
<evidence type="ECO:0000256" key="1">
    <source>
        <dbReference type="SAM" id="Phobius"/>
    </source>
</evidence>
<organism evidence="3 4">
    <name type="scientific">Parapedobacter indicus</name>
    <dbReference type="NCBI Taxonomy" id="1477437"/>
    <lineage>
        <taxon>Bacteria</taxon>
        <taxon>Pseudomonadati</taxon>
        <taxon>Bacteroidota</taxon>
        <taxon>Sphingobacteriia</taxon>
        <taxon>Sphingobacteriales</taxon>
        <taxon>Sphingobacteriaceae</taxon>
        <taxon>Parapedobacter</taxon>
    </lineage>
</organism>
<protein>
    <recommendedName>
        <fullName evidence="2">LiaF transmembrane domain-containing protein</fullName>
    </recommendedName>
</protein>
<dbReference type="OrthoDB" id="941984at2"/>
<dbReference type="RefSeq" id="WP_090627482.1">
    <property type="nucleotide sequence ID" value="NZ_FOQO01000006.1"/>
</dbReference>
<dbReference type="InterPro" id="IPR054331">
    <property type="entry name" value="LiaF_TM"/>
</dbReference>
<dbReference type="STRING" id="1477437.SAMN05444682_10690"/>
<feature type="transmembrane region" description="Helical" evidence="1">
    <location>
        <begin position="56"/>
        <end position="74"/>
    </location>
</feature>
<dbReference type="EMBL" id="FOQO01000006">
    <property type="protein sequence ID" value="SFI86217.1"/>
    <property type="molecule type" value="Genomic_DNA"/>
</dbReference>
<gene>
    <name evidence="3" type="ORF">SAMN05444682_10690</name>
</gene>
<dbReference type="Proteomes" id="UP000198670">
    <property type="component" value="Unassembled WGS sequence"/>
</dbReference>
<accession>A0A1I3LND9</accession>